<dbReference type="Proteomes" id="UP001604335">
    <property type="component" value="Unassembled WGS sequence"/>
</dbReference>
<keyword evidence="3" id="KW-1185">Reference proteome</keyword>
<comment type="caution">
    <text evidence="2">The sequence shown here is derived from an EMBL/GenBank/DDBJ whole genome shotgun (WGS) entry which is preliminary data.</text>
</comment>
<feature type="signal peptide" evidence="1">
    <location>
        <begin position="1"/>
        <end position="28"/>
    </location>
</feature>
<keyword evidence="1" id="KW-0732">Signal</keyword>
<gene>
    <name evidence="2" type="ORF">VPK24_09655</name>
</gene>
<accession>A0ABW7CCL6</accession>
<reference evidence="3" key="1">
    <citation type="journal article" date="2024" name="Algal Res.">
        <title>Biochemical, toxicological and genomic investigation of a high-biomass producing Limnothrix strain isolated from Italian shallow drinking water reservoir.</title>
        <authorList>
            <person name="Simonazzi M."/>
            <person name="Shishido T.K."/>
            <person name="Delbaje E."/>
            <person name="Wahlsten M."/>
            <person name="Fewer D.P."/>
            <person name="Sivonen K."/>
            <person name="Pezzolesi L."/>
            <person name="Pistocchi R."/>
        </authorList>
    </citation>
    <scope>NUCLEOTIDE SEQUENCE [LARGE SCALE GENOMIC DNA]</scope>
    <source>
        <strain evidence="3">LRLZ20PSL1</strain>
    </source>
</reference>
<protein>
    <submittedName>
        <fullName evidence="2">Uncharacterized protein</fullName>
    </submittedName>
</protein>
<evidence type="ECO:0000256" key="1">
    <source>
        <dbReference type="SAM" id="SignalP"/>
    </source>
</evidence>
<dbReference type="EMBL" id="JAZAQF010000059">
    <property type="protein sequence ID" value="MFG3817899.1"/>
    <property type="molecule type" value="Genomic_DNA"/>
</dbReference>
<sequence length="192" mass="20779">MLALRFPRLLRVVFPLLAVAALAPSVRAQETNLPDATPANPEPAVVQATGLLSMAGGQRLMDEAARAIESQNYGLAQQRLQQARQVFNQLSNFHQQLSGAFSAIDNRISQEQRKNALEAAQMRDLSTYQLALVHRAQNQPELAIPLLVQIVSSQSPTRDLGTKAYQQLAELGFISPGALRPAPAPAPAATPR</sequence>
<proteinExistence type="predicted"/>
<evidence type="ECO:0000313" key="3">
    <source>
        <dbReference type="Proteomes" id="UP001604335"/>
    </source>
</evidence>
<name>A0ABW7CCL6_9CYAN</name>
<evidence type="ECO:0000313" key="2">
    <source>
        <dbReference type="EMBL" id="MFG3817899.1"/>
    </source>
</evidence>
<feature type="chain" id="PRO_5045105260" evidence="1">
    <location>
        <begin position="29"/>
        <end position="192"/>
    </location>
</feature>
<dbReference type="RefSeq" id="WP_099531474.1">
    <property type="nucleotide sequence ID" value="NZ_JAZAQF010000059.1"/>
</dbReference>
<organism evidence="2 3">
    <name type="scientific">Limnothrix redekei LRLZ20PSL1</name>
    <dbReference type="NCBI Taxonomy" id="3112953"/>
    <lineage>
        <taxon>Bacteria</taxon>
        <taxon>Bacillati</taxon>
        <taxon>Cyanobacteriota</taxon>
        <taxon>Cyanophyceae</taxon>
        <taxon>Pseudanabaenales</taxon>
        <taxon>Pseudanabaenaceae</taxon>
        <taxon>Limnothrix</taxon>
    </lineage>
</organism>